<dbReference type="EMBL" id="CP019478">
    <property type="protein sequence ID" value="UQC87017.1"/>
    <property type="molecule type" value="Genomic_DNA"/>
</dbReference>
<evidence type="ECO:0000313" key="1">
    <source>
        <dbReference type="EMBL" id="UQC87017.1"/>
    </source>
</evidence>
<reference evidence="1" key="1">
    <citation type="journal article" date="2021" name="Mol. Plant Microbe Interact.">
        <title>Complete Genome Sequence of the Plant-Pathogenic Fungus Colletotrichum lupini.</title>
        <authorList>
            <person name="Baroncelli R."/>
            <person name="Pensec F."/>
            <person name="Da Lio D."/>
            <person name="Boufleur T."/>
            <person name="Vicente I."/>
            <person name="Sarrocco S."/>
            <person name="Picot A."/>
            <person name="Baraldi E."/>
            <person name="Sukno S."/>
            <person name="Thon M."/>
            <person name="Le Floch G."/>
        </authorList>
    </citation>
    <scope>NUCLEOTIDE SEQUENCE</scope>
    <source>
        <strain evidence="1">IMI 504893</strain>
    </source>
</reference>
<name>A0A9Q8T2E0_9PEZI</name>
<organism evidence="1 2">
    <name type="scientific">Colletotrichum lupini</name>
    <dbReference type="NCBI Taxonomy" id="145971"/>
    <lineage>
        <taxon>Eukaryota</taxon>
        <taxon>Fungi</taxon>
        <taxon>Dikarya</taxon>
        <taxon>Ascomycota</taxon>
        <taxon>Pezizomycotina</taxon>
        <taxon>Sordariomycetes</taxon>
        <taxon>Hypocreomycetidae</taxon>
        <taxon>Glomerellales</taxon>
        <taxon>Glomerellaceae</taxon>
        <taxon>Colletotrichum</taxon>
        <taxon>Colletotrichum acutatum species complex</taxon>
    </lineage>
</organism>
<gene>
    <name evidence="1" type="ORF">CLUP02_12519</name>
</gene>
<dbReference type="RefSeq" id="XP_049148628.1">
    <property type="nucleotide sequence ID" value="XM_049291483.1"/>
</dbReference>
<dbReference type="GeneID" id="73346493"/>
<protein>
    <submittedName>
        <fullName evidence="1">Uncharacterized protein</fullName>
    </submittedName>
</protein>
<proteinExistence type="predicted"/>
<sequence>MVIISAIVPPLICYIAAGSLTRELTDKHGHRLQRATITQSRKRPDHQPWVWAHGDSAVTSQQRGEGLRKQCRTLLKQRLPSFRVF</sequence>
<accession>A0A9Q8T2E0</accession>
<dbReference type="Proteomes" id="UP000830671">
    <property type="component" value="Chromosome 6"/>
</dbReference>
<dbReference type="KEGG" id="clup:CLUP02_12519"/>
<keyword evidence="2" id="KW-1185">Reference proteome</keyword>
<dbReference type="AlphaFoldDB" id="A0A9Q8T2E0"/>
<evidence type="ECO:0000313" key="2">
    <source>
        <dbReference type="Proteomes" id="UP000830671"/>
    </source>
</evidence>